<evidence type="ECO:0000313" key="15">
    <source>
        <dbReference type="EMBL" id="STD82890.1"/>
    </source>
</evidence>
<dbReference type="GO" id="GO:0005737">
    <property type="term" value="C:cytoplasm"/>
    <property type="evidence" value="ECO:0007669"/>
    <property type="project" value="UniProtKB-SubCell"/>
</dbReference>
<evidence type="ECO:0000313" key="20">
    <source>
        <dbReference type="Proteomes" id="UP001241571"/>
    </source>
</evidence>
<evidence type="ECO:0000256" key="7">
    <source>
        <dbReference type="HAMAP-Rule" id="MF_00173"/>
    </source>
</evidence>
<evidence type="ECO:0000313" key="17">
    <source>
        <dbReference type="Proteomes" id="UP000439965"/>
    </source>
</evidence>
<dbReference type="PANTHER" id="PTHR34471">
    <property type="entry name" value="ARGININE REPRESSOR"/>
    <property type="match status" value="1"/>
</dbReference>
<dbReference type="InterPro" id="IPR020900">
    <property type="entry name" value="Arg_repress_DNA-bd"/>
</dbReference>
<dbReference type="Proteomes" id="UP001241571">
    <property type="component" value="Unassembled WGS sequence"/>
</dbReference>
<evidence type="ECO:0000256" key="4">
    <source>
        <dbReference type="ARBA" id="ARBA00023015"/>
    </source>
</evidence>
<dbReference type="RefSeq" id="WP_003126866.1">
    <property type="nucleotide sequence ID" value="NZ_BSYC01000002.1"/>
</dbReference>
<feature type="domain" description="Arginine repressor C-terminal" evidence="9">
    <location>
        <begin position="85"/>
        <end position="151"/>
    </location>
</feature>
<dbReference type="PRINTS" id="PR01467">
    <property type="entry name" value="ARGREPRESSOR"/>
</dbReference>
<keyword evidence="7" id="KW-0678">Repressor</keyword>
<evidence type="ECO:0000313" key="18">
    <source>
        <dbReference type="Proteomes" id="UP000516696"/>
    </source>
</evidence>
<keyword evidence="16" id="KW-1185">Reference proteome</keyword>
<comment type="similarity">
    <text evidence="2 7">Belongs to the ArgR family.</text>
</comment>
<dbReference type="Proteomes" id="UP000439965">
    <property type="component" value="Unassembled WGS sequence"/>
</dbReference>
<dbReference type="GO" id="GO:0003677">
    <property type="term" value="F:DNA binding"/>
    <property type="evidence" value="ECO:0007669"/>
    <property type="project" value="UniProtKB-KW"/>
</dbReference>
<protein>
    <recommendedName>
        <fullName evidence="7">Arginine repressor</fullName>
    </recommendedName>
</protein>
<reference evidence="11 20" key="6">
    <citation type="submission" date="2023-06" db="EMBL/GenBank/DDBJ databases">
        <title>Acute promotion of culturable opportunistic pathogens and persistent increase of antibiotic resistance following antibiotic exposure in mouse gut microbiota.</title>
        <authorList>
            <person name="Li L."/>
            <person name="Wang B."/>
            <person name="Sun Y."/>
            <person name="Wang M."/>
            <person name="Xu H."/>
        </authorList>
    </citation>
    <scope>NUCLEOTIDE SEQUENCE [LARGE SCALE GENOMIC DNA]</scope>
    <source>
        <strain evidence="11 20">CRI2_2</strain>
    </source>
</reference>
<dbReference type="Pfam" id="PF01316">
    <property type="entry name" value="Arg_repressor"/>
    <property type="match status" value="1"/>
</dbReference>
<evidence type="ECO:0000313" key="11">
    <source>
        <dbReference type="EMBL" id="MDL4935497.1"/>
    </source>
</evidence>
<reference evidence="13 17" key="2">
    <citation type="submission" date="2019-04" db="EMBL/GenBank/DDBJ databases">
        <title>Step-wise assembly of the neonatal virome modulated by breast feeding.</title>
        <authorList>
            <person name="Liang G."/>
            <person name="Bushman F."/>
        </authorList>
    </citation>
    <scope>NUCLEOTIDE SEQUENCE [LARGE SCALE GENOMIC DNA]</scope>
    <source>
        <strain evidence="13 17">E3404</strain>
    </source>
</reference>
<keyword evidence="4 7" id="KW-0805">Transcription regulation</keyword>
<gene>
    <name evidence="15" type="primary">argR_2</name>
    <name evidence="7" type="synonym">argR</name>
    <name evidence="14" type="ORF">EGM181_07250</name>
    <name evidence="13" type="ORF">GTI89_01755</name>
    <name evidence="10" type="ORF">HWH42_11310</name>
    <name evidence="15" type="ORF">NCTC12360_01329</name>
    <name evidence="12" type="ORF">P7E30_04840</name>
    <name evidence="11" type="ORF">QRX88_07215</name>
</gene>
<dbReference type="Proteomes" id="UP000254807">
    <property type="component" value="Unassembled WGS sequence"/>
</dbReference>
<dbReference type="GO" id="GO:0034618">
    <property type="term" value="F:arginine binding"/>
    <property type="evidence" value="ECO:0007669"/>
    <property type="project" value="InterPro"/>
</dbReference>
<reference evidence="10 19" key="4">
    <citation type="submission" date="2020-06" db="EMBL/GenBank/DDBJ databases">
        <title>Crossreactivity between MHC class I-restricted antigens from cancer cells and an enterococcal bacteriophage.</title>
        <authorList>
            <person name="Fluckiger A."/>
            <person name="Daillere R."/>
            <person name="Sassi M."/>
            <person name="Cattoir V."/>
            <person name="Kroemer G."/>
            <person name="Zitvogel L."/>
        </authorList>
    </citation>
    <scope>NUCLEOTIDE SEQUENCE [LARGE SCALE GENOMIC DNA]</scope>
    <source>
        <strain evidence="10 19">EG4</strain>
    </source>
</reference>
<reference evidence="12" key="5">
    <citation type="submission" date="2023-03" db="EMBL/GenBank/DDBJ databases">
        <authorList>
            <person name="Shen W."/>
            <person name="Cai J."/>
        </authorList>
    </citation>
    <scope>NUCLEOTIDE SEQUENCE</scope>
    <source>
        <strain evidence="12">K69-2</strain>
    </source>
</reference>
<dbReference type="Gene3D" id="3.30.1360.40">
    <property type="match status" value="1"/>
</dbReference>
<dbReference type="PANTHER" id="PTHR34471:SF1">
    <property type="entry name" value="ARGININE REPRESSOR"/>
    <property type="match status" value="1"/>
</dbReference>
<proteinExistence type="inferred from homology"/>
<dbReference type="InterPro" id="IPR020899">
    <property type="entry name" value="Arg_repress_C"/>
</dbReference>
<dbReference type="Gene3D" id="1.10.10.10">
    <property type="entry name" value="Winged helix-like DNA-binding domain superfamily/Winged helix DNA-binding domain"/>
    <property type="match status" value="1"/>
</dbReference>
<dbReference type="SUPFAM" id="SSF46785">
    <property type="entry name" value="Winged helix' DNA-binding domain"/>
    <property type="match status" value="1"/>
</dbReference>
<evidence type="ECO:0000313" key="16">
    <source>
        <dbReference type="Proteomes" id="UP000254807"/>
    </source>
</evidence>
<keyword evidence="5 7" id="KW-0238">DNA-binding</keyword>
<dbReference type="EMBL" id="JARPZN010000002">
    <property type="protein sequence ID" value="MDT2689539.1"/>
    <property type="molecule type" value="Genomic_DNA"/>
</dbReference>
<dbReference type="EMBL" id="JABXJK010000060">
    <property type="protein sequence ID" value="MBA0973151.1"/>
    <property type="molecule type" value="Genomic_DNA"/>
</dbReference>
<comment type="function">
    <text evidence="7">Regulates arginine biosynthesis genes.</text>
</comment>
<keyword evidence="7" id="KW-0055">Arginine biosynthesis</keyword>
<dbReference type="EMBL" id="CP050485">
    <property type="protein sequence ID" value="QOG27053.1"/>
    <property type="molecule type" value="Genomic_DNA"/>
</dbReference>
<dbReference type="GO" id="GO:0006526">
    <property type="term" value="P:L-arginine biosynthetic process"/>
    <property type="evidence" value="ECO:0007669"/>
    <property type="project" value="UniProtKB-UniPathway"/>
</dbReference>
<dbReference type="InterPro" id="IPR001669">
    <property type="entry name" value="Arg_repress"/>
</dbReference>
<dbReference type="GO" id="GO:0003700">
    <property type="term" value="F:DNA-binding transcription factor activity"/>
    <property type="evidence" value="ECO:0007669"/>
    <property type="project" value="UniProtKB-UniRule"/>
</dbReference>
<keyword evidence="6 7" id="KW-0804">Transcription</keyword>
<evidence type="ECO:0000256" key="5">
    <source>
        <dbReference type="ARBA" id="ARBA00023125"/>
    </source>
</evidence>
<dbReference type="HAMAP" id="MF_00173">
    <property type="entry name" value="Arg_repressor"/>
    <property type="match status" value="1"/>
</dbReference>
<dbReference type="Proteomes" id="UP000571857">
    <property type="component" value="Unassembled WGS sequence"/>
</dbReference>
<reference evidence="14 18" key="3">
    <citation type="submission" date="2020-03" db="EMBL/GenBank/DDBJ databases">
        <title>Characterization of ganglioside-mimicking enterococci.</title>
        <authorList>
            <person name="Patry R.T."/>
            <person name="Nothaft H."/>
            <person name="Bridger R."/>
            <person name="Shajahan A."/>
            <person name="Huynh S."/>
            <person name="Sanchez S."/>
            <person name="Azadi P."/>
            <person name="Cooper K."/>
            <person name="Miller W.G."/>
            <person name="Parker C.T."/>
            <person name="Wells L."/>
            <person name="Szymanski C.M."/>
        </authorList>
    </citation>
    <scope>NUCLEOTIDE SEQUENCE [LARGE SCALE GENOMIC DNA]</scope>
    <source>
        <strain evidence="14 18">EGM181</strain>
    </source>
</reference>
<keyword evidence="7" id="KW-0028">Amino-acid biosynthesis</keyword>
<dbReference type="GO" id="GO:0051259">
    <property type="term" value="P:protein complex oligomerization"/>
    <property type="evidence" value="ECO:0007669"/>
    <property type="project" value="InterPro"/>
</dbReference>
<evidence type="ECO:0000259" key="9">
    <source>
        <dbReference type="Pfam" id="PF02863"/>
    </source>
</evidence>
<dbReference type="EMBL" id="UFYW01000001">
    <property type="protein sequence ID" value="STD82890.1"/>
    <property type="molecule type" value="Genomic_DNA"/>
</dbReference>
<evidence type="ECO:0000259" key="8">
    <source>
        <dbReference type="Pfam" id="PF01316"/>
    </source>
</evidence>
<dbReference type="Proteomes" id="UP000516696">
    <property type="component" value="Chromosome"/>
</dbReference>
<dbReference type="GeneID" id="93223719"/>
<dbReference type="Pfam" id="PF02863">
    <property type="entry name" value="Arg_repressor_C"/>
    <property type="match status" value="1"/>
</dbReference>
<dbReference type="EMBL" id="WVTI01000001">
    <property type="protein sequence ID" value="MXS24816.1"/>
    <property type="molecule type" value="Genomic_DNA"/>
</dbReference>
<evidence type="ECO:0000313" key="13">
    <source>
        <dbReference type="EMBL" id="MXS24816.1"/>
    </source>
</evidence>
<organism evidence="10 19">
    <name type="scientific">Enterococcus gallinarum</name>
    <dbReference type="NCBI Taxonomy" id="1353"/>
    <lineage>
        <taxon>Bacteria</taxon>
        <taxon>Bacillati</taxon>
        <taxon>Bacillota</taxon>
        <taxon>Bacilli</taxon>
        <taxon>Lactobacillales</taxon>
        <taxon>Enterococcaceae</taxon>
        <taxon>Enterococcus</taxon>
    </lineage>
</organism>
<reference evidence="15 16" key="1">
    <citation type="submission" date="2018-06" db="EMBL/GenBank/DDBJ databases">
        <authorList>
            <consortium name="Pathogen Informatics"/>
            <person name="Doyle S."/>
        </authorList>
    </citation>
    <scope>NUCLEOTIDE SEQUENCE [LARGE SCALE GENOMIC DNA]</scope>
    <source>
        <strain evidence="15 16">NCTC12360</strain>
    </source>
</reference>
<accession>A0A1L8TX56</accession>
<dbReference type="EMBL" id="JASUBT010000004">
    <property type="protein sequence ID" value="MDL4935497.1"/>
    <property type="molecule type" value="Genomic_DNA"/>
</dbReference>
<evidence type="ECO:0000313" key="12">
    <source>
        <dbReference type="EMBL" id="MDT2689539.1"/>
    </source>
</evidence>
<dbReference type="SUPFAM" id="SSF55252">
    <property type="entry name" value="C-terminal domain of arginine repressor"/>
    <property type="match status" value="1"/>
</dbReference>
<evidence type="ECO:0000313" key="19">
    <source>
        <dbReference type="Proteomes" id="UP000571857"/>
    </source>
</evidence>
<comment type="pathway">
    <text evidence="7">Amino-acid biosynthesis; L-arginine biosynthesis [regulation].</text>
</comment>
<name>A0A1L8TX56_ENTGA</name>
<evidence type="ECO:0000313" key="14">
    <source>
        <dbReference type="EMBL" id="QOG27053.1"/>
    </source>
</evidence>
<dbReference type="GO" id="GO:1900079">
    <property type="term" value="P:regulation of arginine biosynthetic process"/>
    <property type="evidence" value="ECO:0007669"/>
    <property type="project" value="UniProtKB-UniRule"/>
</dbReference>
<dbReference type="InterPro" id="IPR036251">
    <property type="entry name" value="Arg_repress_C_sf"/>
</dbReference>
<evidence type="ECO:0000256" key="1">
    <source>
        <dbReference type="ARBA" id="ARBA00004496"/>
    </source>
</evidence>
<dbReference type="Proteomes" id="UP001183682">
    <property type="component" value="Unassembled WGS sequence"/>
</dbReference>
<dbReference type="AlphaFoldDB" id="A0A1L8TX56"/>
<evidence type="ECO:0000256" key="6">
    <source>
        <dbReference type="ARBA" id="ARBA00023163"/>
    </source>
</evidence>
<evidence type="ECO:0000313" key="10">
    <source>
        <dbReference type="EMBL" id="MBA0973151.1"/>
    </source>
</evidence>
<dbReference type="InterPro" id="IPR036388">
    <property type="entry name" value="WH-like_DNA-bd_sf"/>
</dbReference>
<feature type="domain" description="Arginine repressor DNA-binding" evidence="8">
    <location>
        <begin position="1"/>
        <end position="66"/>
    </location>
</feature>
<dbReference type="UniPathway" id="UPA00068"/>
<dbReference type="InterPro" id="IPR036390">
    <property type="entry name" value="WH_DNA-bd_sf"/>
</dbReference>
<evidence type="ECO:0000256" key="2">
    <source>
        <dbReference type="ARBA" id="ARBA00008316"/>
    </source>
</evidence>
<keyword evidence="3 7" id="KW-0963">Cytoplasm</keyword>
<dbReference type="OrthoDB" id="9807089at2"/>
<evidence type="ECO:0000256" key="3">
    <source>
        <dbReference type="ARBA" id="ARBA00022490"/>
    </source>
</evidence>
<comment type="subcellular location">
    <subcellularLocation>
        <location evidence="1 7">Cytoplasm</location>
    </subcellularLocation>
</comment>
<sequence>MRKSDRHLLIKQIIAEHSVGTQEELLQLLEAQGVTATQATISRDIRDLKIVKQPDETGQTKFVLFQGMNTQENEKAEEQRLIHMLEDVVTKVDRVQFMTLINTIPDNAPLLAAALDEVSMPEKVCSLAGFDTVAVISRTNEDAIKLTEYIKSHAIL</sequence>